<name>A0A819T237_9BILA</name>
<accession>A0A819T237</accession>
<organism evidence="2 3">
    <name type="scientific">Rotaria sordida</name>
    <dbReference type="NCBI Taxonomy" id="392033"/>
    <lineage>
        <taxon>Eukaryota</taxon>
        <taxon>Metazoa</taxon>
        <taxon>Spiralia</taxon>
        <taxon>Gnathifera</taxon>
        <taxon>Rotifera</taxon>
        <taxon>Eurotatoria</taxon>
        <taxon>Bdelloidea</taxon>
        <taxon>Philodinida</taxon>
        <taxon>Philodinidae</taxon>
        <taxon>Rotaria</taxon>
    </lineage>
</organism>
<dbReference type="EMBL" id="CAJNOU010001943">
    <property type="protein sequence ID" value="CAF1272447.1"/>
    <property type="molecule type" value="Genomic_DNA"/>
</dbReference>
<dbReference type="AlphaFoldDB" id="A0A819T237"/>
<evidence type="ECO:0000313" key="3">
    <source>
        <dbReference type="Proteomes" id="UP000663874"/>
    </source>
</evidence>
<gene>
    <name evidence="2" type="ORF">FNK824_LOCUS29992</name>
    <name evidence="1" type="ORF">SEV965_LOCUS24824</name>
</gene>
<evidence type="ECO:0000313" key="2">
    <source>
        <dbReference type="EMBL" id="CAF4074357.1"/>
    </source>
</evidence>
<dbReference type="EMBL" id="CAJOBE010008982">
    <property type="protein sequence ID" value="CAF4074357.1"/>
    <property type="molecule type" value="Genomic_DNA"/>
</dbReference>
<dbReference type="Proteomes" id="UP000663889">
    <property type="component" value="Unassembled WGS sequence"/>
</dbReference>
<protein>
    <submittedName>
        <fullName evidence="2">Uncharacterized protein</fullName>
    </submittedName>
</protein>
<evidence type="ECO:0000313" key="1">
    <source>
        <dbReference type="EMBL" id="CAF1272447.1"/>
    </source>
</evidence>
<sequence length="209" mass="24529">MYPSKEKVTCFYCGWNGRKDKANDHCKKHHPDKIFKLKIVENNMEKFFQKQINRETTTTADVINDDVQEQEEECSTVVSSSLSSLNLSEGINDFLHFSSLMILKIRNEAICESAASILKGHIHNNRSLQHKSLDDEVFLHWNAPPLHLADKFIEQSIDDYFINKKNKTWLFYRKSEQYQPWRLLSPSSLVLNRFRSEQVPRLPELIDDL</sequence>
<dbReference type="Proteomes" id="UP000663874">
    <property type="component" value="Unassembled WGS sequence"/>
</dbReference>
<reference evidence="2" key="1">
    <citation type="submission" date="2021-02" db="EMBL/GenBank/DDBJ databases">
        <authorList>
            <person name="Nowell W R."/>
        </authorList>
    </citation>
    <scope>NUCLEOTIDE SEQUENCE</scope>
</reference>
<proteinExistence type="predicted"/>
<comment type="caution">
    <text evidence="2">The sequence shown here is derived from an EMBL/GenBank/DDBJ whole genome shotgun (WGS) entry which is preliminary data.</text>
</comment>